<dbReference type="Proteomes" id="UP000514509">
    <property type="component" value="Chromosome"/>
</dbReference>
<dbReference type="KEGG" id="add:HUW48_11640"/>
<evidence type="ECO:0000256" key="8">
    <source>
        <dbReference type="ARBA" id="ARBA00023170"/>
    </source>
</evidence>
<dbReference type="PROSITE" id="PS52016">
    <property type="entry name" value="TONB_DEPENDENT_REC_3"/>
    <property type="match status" value="1"/>
</dbReference>
<dbReference type="SUPFAM" id="SSF49464">
    <property type="entry name" value="Carboxypeptidase regulatory domain-like"/>
    <property type="match status" value="1"/>
</dbReference>
<evidence type="ECO:0000313" key="16">
    <source>
        <dbReference type="Proteomes" id="UP000514509"/>
    </source>
</evidence>
<keyword evidence="7 10" id="KW-0472">Membrane</keyword>
<dbReference type="Pfam" id="PF07715">
    <property type="entry name" value="Plug"/>
    <property type="match status" value="1"/>
</dbReference>
<dbReference type="Gene3D" id="2.170.130.10">
    <property type="entry name" value="TonB-dependent receptor, plug domain"/>
    <property type="match status" value="1"/>
</dbReference>
<dbReference type="PANTHER" id="PTHR30069">
    <property type="entry name" value="TONB-DEPENDENT OUTER MEMBRANE RECEPTOR"/>
    <property type="match status" value="1"/>
</dbReference>
<evidence type="ECO:0000256" key="11">
    <source>
        <dbReference type="RuleBase" id="RU003357"/>
    </source>
</evidence>
<evidence type="ECO:0000256" key="7">
    <source>
        <dbReference type="ARBA" id="ARBA00023136"/>
    </source>
</evidence>
<comment type="similarity">
    <text evidence="10 11">Belongs to the TonB-dependent receptor family.</text>
</comment>
<evidence type="ECO:0000256" key="12">
    <source>
        <dbReference type="SAM" id="SignalP"/>
    </source>
</evidence>
<feature type="chain" id="PRO_5029635169" evidence="12">
    <location>
        <begin position="20"/>
        <end position="725"/>
    </location>
</feature>
<dbReference type="GO" id="GO:0009279">
    <property type="term" value="C:cell outer membrane"/>
    <property type="evidence" value="ECO:0007669"/>
    <property type="project" value="UniProtKB-SubCell"/>
</dbReference>
<dbReference type="InterPro" id="IPR037066">
    <property type="entry name" value="Plug_dom_sf"/>
</dbReference>
<evidence type="ECO:0000256" key="6">
    <source>
        <dbReference type="ARBA" id="ARBA00023077"/>
    </source>
</evidence>
<proteinExistence type="inferred from homology"/>
<evidence type="ECO:0000313" key="15">
    <source>
        <dbReference type="EMBL" id="QMU28651.1"/>
    </source>
</evidence>
<dbReference type="GO" id="GO:0015344">
    <property type="term" value="F:siderophore uptake transmembrane transporter activity"/>
    <property type="evidence" value="ECO:0007669"/>
    <property type="project" value="TreeGrafter"/>
</dbReference>
<feature type="signal peptide" evidence="12">
    <location>
        <begin position="1"/>
        <end position="19"/>
    </location>
</feature>
<name>A0A7L7L740_9BACT</name>
<dbReference type="InterPro" id="IPR008969">
    <property type="entry name" value="CarboxyPept-like_regulatory"/>
</dbReference>
<keyword evidence="2 10" id="KW-0813">Transport</keyword>
<keyword evidence="9 10" id="KW-0998">Cell outer membrane</keyword>
<keyword evidence="6 11" id="KW-0798">TonB box</keyword>
<sequence>MKIVILFLWAWLCTTFAYSQNTLNAYIKDAETQEPLIGATVVLLNTNLGASSDGQGRIIINGIPNGTFTFRFSHVGYTEINQVFSFPLTNSEPITVLLHSTGEELETVEITSTRSSRTIQDIPTRVEFIAGEELEEKANMKPGDIRMILSESTGIQTQQTSATSANASIRIQGLDGRYTQILKDGFPLYSGYAGGLGLLQTPPLDLKQVEIVKGSSSTLYGGGAIAGLVNLISKTPQQKPELRFLLNGTTAGGLDVNGFYGQKWQKVGVTVFAARNSNFAYDPSHSDLSAIPQFKRYTFNPRIFWYPSTKTNLNFGINTVFENRLGGDIHYIKGERNNNHSYYEENKTKRSSTQLAFNHQLNSASKINFKNSISYFNRDLQIPEYSFNGKQVNTFSEATYAYSREKSDWVAGLNLWTENFRESKADSFTLRNYKQTTIGAFVQNTWKVENWLHLETGLRSDYVVDYGFAWLPRISALFKIKPNFTSRLGGGFGYKAPTIFTEETERLQYRGILPLNPKNNQLERSYGTNLDFTYRTSFAQEAISFNVNHLFFYTFLDHPLALQSLGNNTYILQNRPGHLDTKGTETNFKIGYKDFNMFLGYTFTHTIIHEGKRKTINPLTPKHRINAVLMYEAEDKWKIGLESYYFSKQKLTDGTTGKSYVISGIMAEKLFQKFSLYLNFENFLDVRQTRFDSIYTGSITNPTFRDIYAPLDGFVVNGGVKLNLF</sequence>
<evidence type="ECO:0000259" key="14">
    <source>
        <dbReference type="Pfam" id="PF07715"/>
    </source>
</evidence>
<dbReference type="Gene3D" id="2.60.40.1120">
    <property type="entry name" value="Carboxypeptidase-like, regulatory domain"/>
    <property type="match status" value="1"/>
</dbReference>
<dbReference type="InterPro" id="IPR036942">
    <property type="entry name" value="Beta-barrel_TonB_sf"/>
</dbReference>
<evidence type="ECO:0000256" key="3">
    <source>
        <dbReference type="ARBA" id="ARBA00022452"/>
    </source>
</evidence>
<dbReference type="EMBL" id="CP055153">
    <property type="protein sequence ID" value="QMU28651.1"/>
    <property type="molecule type" value="Genomic_DNA"/>
</dbReference>
<keyword evidence="8 15" id="KW-0675">Receptor</keyword>
<dbReference type="PANTHER" id="PTHR30069:SF29">
    <property type="entry name" value="HEMOGLOBIN AND HEMOGLOBIN-HAPTOGLOBIN-BINDING PROTEIN 1-RELATED"/>
    <property type="match status" value="1"/>
</dbReference>
<organism evidence="15 16">
    <name type="scientific">Adhaeribacter radiodurans</name>
    <dbReference type="NCBI Taxonomy" id="2745197"/>
    <lineage>
        <taxon>Bacteria</taxon>
        <taxon>Pseudomonadati</taxon>
        <taxon>Bacteroidota</taxon>
        <taxon>Cytophagia</taxon>
        <taxon>Cytophagales</taxon>
        <taxon>Hymenobacteraceae</taxon>
        <taxon>Adhaeribacter</taxon>
    </lineage>
</organism>
<gene>
    <name evidence="15" type="ORF">HUW48_11640</name>
</gene>
<comment type="subcellular location">
    <subcellularLocation>
        <location evidence="1 10">Cell outer membrane</location>
        <topology evidence="1 10">Multi-pass membrane protein</topology>
    </subcellularLocation>
</comment>
<dbReference type="SUPFAM" id="SSF56935">
    <property type="entry name" value="Porins"/>
    <property type="match status" value="1"/>
</dbReference>
<dbReference type="InterPro" id="IPR000531">
    <property type="entry name" value="Beta-barrel_TonB"/>
</dbReference>
<evidence type="ECO:0000259" key="13">
    <source>
        <dbReference type="Pfam" id="PF00593"/>
    </source>
</evidence>
<dbReference type="InterPro" id="IPR012910">
    <property type="entry name" value="Plug_dom"/>
</dbReference>
<dbReference type="AlphaFoldDB" id="A0A7L7L740"/>
<keyword evidence="4 10" id="KW-0812">Transmembrane</keyword>
<dbReference type="InterPro" id="IPR039426">
    <property type="entry name" value="TonB-dep_rcpt-like"/>
</dbReference>
<dbReference type="GO" id="GO:0044718">
    <property type="term" value="P:siderophore transmembrane transport"/>
    <property type="evidence" value="ECO:0007669"/>
    <property type="project" value="TreeGrafter"/>
</dbReference>
<keyword evidence="3 10" id="KW-1134">Transmembrane beta strand</keyword>
<dbReference type="Gene3D" id="2.40.170.20">
    <property type="entry name" value="TonB-dependent receptor, beta-barrel domain"/>
    <property type="match status" value="1"/>
</dbReference>
<evidence type="ECO:0000256" key="4">
    <source>
        <dbReference type="ARBA" id="ARBA00022692"/>
    </source>
</evidence>
<evidence type="ECO:0000256" key="2">
    <source>
        <dbReference type="ARBA" id="ARBA00022448"/>
    </source>
</evidence>
<feature type="domain" description="TonB-dependent receptor plug" evidence="14">
    <location>
        <begin position="119"/>
        <end position="227"/>
    </location>
</feature>
<evidence type="ECO:0000256" key="10">
    <source>
        <dbReference type="PROSITE-ProRule" id="PRU01360"/>
    </source>
</evidence>
<feature type="domain" description="TonB-dependent receptor-like beta-barrel" evidence="13">
    <location>
        <begin position="306"/>
        <end position="682"/>
    </location>
</feature>
<accession>A0A7L7L740</accession>
<keyword evidence="16" id="KW-1185">Reference proteome</keyword>
<dbReference type="RefSeq" id="WP_182415834.1">
    <property type="nucleotide sequence ID" value="NZ_CP055153.1"/>
</dbReference>
<evidence type="ECO:0000256" key="5">
    <source>
        <dbReference type="ARBA" id="ARBA00022729"/>
    </source>
</evidence>
<protein>
    <submittedName>
        <fullName evidence="15">TonB-dependent receptor</fullName>
    </submittedName>
</protein>
<keyword evidence="5 12" id="KW-0732">Signal</keyword>
<evidence type="ECO:0000256" key="9">
    <source>
        <dbReference type="ARBA" id="ARBA00023237"/>
    </source>
</evidence>
<evidence type="ECO:0000256" key="1">
    <source>
        <dbReference type="ARBA" id="ARBA00004571"/>
    </source>
</evidence>
<dbReference type="Pfam" id="PF13715">
    <property type="entry name" value="CarbopepD_reg_2"/>
    <property type="match status" value="1"/>
</dbReference>
<dbReference type="Pfam" id="PF00593">
    <property type="entry name" value="TonB_dep_Rec_b-barrel"/>
    <property type="match status" value="1"/>
</dbReference>
<reference evidence="15 16" key="1">
    <citation type="submission" date="2020-08" db="EMBL/GenBank/DDBJ databases">
        <title>Adhaeribacter dokdonensis sp. nov., isolated from the rhizosphere of Elymus tsukushiensis, a plant native to the Dokdo Islands, Republic of Korea.</title>
        <authorList>
            <person name="Ghim S.Y."/>
        </authorList>
    </citation>
    <scope>NUCLEOTIDE SEQUENCE [LARGE SCALE GENOMIC DNA]</scope>
    <source>
        <strain evidence="15 16">KUDC8001</strain>
    </source>
</reference>